<feature type="transmembrane region" description="Helical" evidence="5">
    <location>
        <begin position="209"/>
        <end position="231"/>
    </location>
</feature>
<accession>A0ABW4JMP0</accession>
<dbReference type="RefSeq" id="WP_377944273.1">
    <property type="nucleotide sequence ID" value="NZ_JBHUCX010000058.1"/>
</dbReference>
<dbReference type="InterPro" id="IPR011547">
    <property type="entry name" value="SLC26A/SulP_dom"/>
</dbReference>
<name>A0ABW4JMP0_9BACL</name>
<comment type="subcellular location">
    <subcellularLocation>
        <location evidence="1">Membrane</location>
        <topology evidence="1">Multi-pass membrane protein</topology>
    </subcellularLocation>
</comment>
<evidence type="ECO:0000256" key="3">
    <source>
        <dbReference type="ARBA" id="ARBA00022989"/>
    </source>
</evidence>
<keyword evidence="3 5" id="KW-1133">Transmembrane helix</keyword>
<evidence type="ECO:0000313" key="8">
    <source>
        <dbReference type="Proteomes" id="UP001597079"/>
    </source>
</evidence>
<dbReference type="PANTHER" id="PTHR43310">
    <property type="entry name" value="SULFATE TRANSPORTER YBAR-RELATED"/>
    <property type="match status" value="1"/>
</dbReference>
<dbReference type="InterPro" id="IPR036513">
    <property type="entry name" value="STAS_dom_sf"/>
</dbReference>
<dbReference type="InterPro" id="IPR052706">
    <property type="entry name" value="Membrane-Transporter-like"/>
</dbReference>
<dbReference type="Pfam" id="PF00916">
    <property type="entry name" value="Sulfate_transp"/>
    <property type="match status" value="2"/>
</dbReference>
<feature type="transmembrane region" description="Helical" evidence="5">
    <location>
        <begin position="73"/>
        <end position="102"/>
    </location>
</feature>
<dbReference type="Pfam" id="PF01740">
    <property type="entry name" value="STAS"/>
    <property type="match status" value="1"/>
</dbReference>
<keyword evidence="8" id="KW-1185">Reference proteome</keyword>
<dbReference type="PROSITE" id="PS50801">
    <property type="entry name" value="STAS"/>
    <property type="match status" value="1"/>
</dbReference>
<feature type="transmembrane region" description="Helical" evidence="5">
    <location>
        <begin position="114"/>
        <end position="132"/>
    </location>
</feature>
<feature type="transmembrane region" description="Helical" evidence="5">
    <location>
        <begin position="349"/>
        <end position="382"/>
    </location>
</feature>
<evidence type="ECO:0000256" key="5">
    <source>
        <dbReference type="SAM" id="Phobius"/>
    </source>
</evidence>
<proteinExistence type="predicted"/>
<evidence type="ECO:0000259" key="6">
    <source>
        <dbReference type="PROSITE" id="PS50801"/>
    </source>
</evidence>
<dbReference type="EMBL" id="JBHUCX010000058">
    <property type="protein sequence ID" value="MFD1676373.1"/>
    <property type="molecule type" value="Genomic_DNA"/>
</dbReference>
<feature type="transmembrane region" description="Helical" evidence="5">
    <location>
        <begin position="260"/>
        <end position="281"/>
    </location>
</feature>
<feature type="transmembrane region" description="Helical" evidence="5">
    <location>
        <begin position="293"/>
        <end position="312"/>
    </location>
</feature>
<dbReference type="PANTHER" id="PTHR43310:SF1">
    <property type="entry name" value="SULFATE TRANSPORTER YBAR-RELATED"/>
    <property type="match status" value="1"/>
</dbReference>
<dbReference type="Proteomes" id="UP001597079">
    <property type="component" value="Unassembled WGS sequence"/>
</dbReference>
<feature type="transmembrane region" description="Helical" evidence="5">
    <location>
        <begin position="167"/>
        <end position="188"/>
    </location>
</feature>
<sequence>MIAYLKQNWFFNTKADILAGATSTLALIPDALAFSFIAGVNPMIGVYSTISILIVISFFGGRPAMLSSSAGSMSVLMSALVAHYGLQYLFATTILTGIIQFLMGRLKLGQWMSYVPHAVVTGFVNALAILVFLAQLKNFRGESWPMYVVVAGTLLIIYLLPKFTKVIPAPLVAVVVMTIVTVTLGLHTRTVGDIATITRALPTLRIPDVPFTLHTLLIVLPTALSLAVVGYSETLLTQVMIDEITETKTDKNREMTGQGIANVVSGLFGGMAGCALVAESVMNTKLLGGRGRLSTLTAGIVLFLLVQVFGGVVSSIPMAALVGVMFMICSQIFDWGYLRNIHRIPKSEAFVMIVTVAVVVPTQNLAIGVITGVALSAIVFVYKISKVQVRPRFDGDEQVYFIRGQLFFGSTTHFENAINFNESVQNICLDLTGAHVWDHAAQVALNRVTTRLRNQGKNVRVKYGTHSLRDLSW</sequence>
<keyword evidence="4 5" id="KW-0472">Membrane</keyword>
<feature type="transmembrane region" description="Helical" evidence="5">
    <location>
        <begin position="144"/>
        <end position="161"/>
    </location>
</feature>
<gene>
    <name evidence="7" type="ORF">ACFSB2_16855</name>
</gene>
<dbReference type="Gene3D" id="3.30.750.24">
    <property type="entry name" value="STAS domain"/>
    <property type="match status" value="1"/>
</dbReference>
<evidence type="ECO:0000313" key="7">
    <source>
        <dbReference type="EMBL" id="MFD1676373.1"/>
    </source>
</evidence>
<comment type="caution">
    <text evidence="7">The sequence shown here is derived from an EMBL/GenBank/DDBJ whole genome shotgun (WGS) entry which is preliminary data.</text>
</comment>
<reference evidence="8" key="1">
    <citation type="journal article" date="2019" name="Int. J. Syst. Evol. Microbiol.">
        <title>The Global Catalogue of Microorganisms (GCM) 10K type strain sequencing project: providing services to taxonomists for standard genome sequencing and annotation.</title>
        <authorList>
            <consortium name="The Broad Institute Genomics Platform"/>
            <consortium name="The Broad Institute Genome Sequencing Center for Infectious Disease"/>
            <person name="Wu L."/>
            <person name="Ma J."/>
        </authorList>
    </citation>
    <scope>NUCLEOTIDE SEQUENCE [LARGE SCALE GENOMIC DNA]</scope>
    <source>
        <strain evidence="8">CGMCC 1.12286</strain>
    </source>
</reference>
<evidence type="ECO:0000256" key="1">
    <source>
        <dbReference type="ARBA" id="ARBA00004141"/>
    </source>
</evidence>
<protein>
    <submittedName>
        <fullName evidence="7">SulP family inorganic anion transporter</fullName>
    </submittedName>
</protein>
<organism evidence="7 8">
    <name type="scientific">Alicyclobacillus fodiniaquatilis</name>
    <dbReference type="NCBI Taxonomy" id="1661150"/>
    <lineage>
        <taxon>Bacteria</taxon>
        <taxon>Bacillati</taxon>
        <taxon>Bacillota</taxon>
        <taxon>Bacilli</taxon>
        <taxon>Bacillales</taxon>
        <taxon>Alicyclobacillaceae</taxon>
        <taxon>Alicyclobacillus</taxon>
    </lineage>
</organism>
<keyword evidence="2 5" id="KW-0812">Transmembrane</keyword>
<dbReference type="InterPro" id="IPR002645">
    <property type="entry name" value="STAS_dom"/>
</dbReference>
<feature type="domain" description="STAS" evidence="6">
    <location>
        <begin position="399"/>
        <end position="461"/>
    </location>
</feature>
<evidence type="ECO:0000256" key="4">
    <source>
        <dbReference type="ARBA" id="ARBA00023136"/>
    </source>
</evidence>
<feature type="transmembrane region" description="Helical" evidence="5">
    <location>
        <begin position="318"/>
        <end position="337"/>
    </location>
</feature>
<evidence type="ECO:0000256" key="2">
    <source>
        <dbReference type="ARBA" id="ARBA00022692"/>
    </source>
</evidence>
<feature type="transmembrane region" description="Helical" evidence="5">
    <location>
        <begin position="43"/>
        <end position="61"/>
    </location>
</feature>
<dbReference type="SUPFAM" id="SSF52091">
    <property type="entry name" value="SpoIIaa-like"/>
    <property type="match status" value="1"/>
</dbReference>